<name>A0A132F443_9BURK</name>
<keyword evidence="7" id="KW-0406">Ion transport</keyword>
<dbReference type="InterPro" id="IPR050298">
    <property type="entry name" value="Gram-neg_bact_OMP"/>
</dbReference>
<dbReference type="SUPFAM" id="SSF56935">
    <property type="entry name" value="Porins"/>
    <property type="match status" value="1"/>
</dbReference>
<dbReference type="PANTHER" id="PTHR34501">
    <property type="entry name" value="PROTEIN YDDL-RELATED"/>
    <property type="match status" value="1"/>
</dbReference>
<dbReference type="GO" id="GO:0009279">
    <property type="term" value="C:cell outer membrane"/>
    <property type="evidence" value="ECO:0007669"/>
    <property type="project" value="UniProtKB-SubCell"/>
</dbReference>
<feature type="signal peptide" evidence="11">
    <location>
        <begin position="1"/>
        <end position="20"/>
    </location>
</feature>
<dbReference type="InterPro" id="IPR033900">
    <property type="entry name" value="Gram_neg_porin_domain"/>
</dbReference>
<evidence type="ECO:0000256" key="7">
    <source>
        <dbReference type="ARBA" id="ARBA00023065"/>
    </source>
</evidence>
<feature type="domain" description="Porin" evidence="12">
    <location>
        <begin position="8"/>
        <end position="322"/>
    </location>
</feature>
<keyword evidence="9" id="KW-0472">Membrane</keyword>
<dbReference type="RefSeq" id="WP_060297842.1">
    <property type="nucleotide sequence ID" value="NZ_LPJX01000022.1"/>
</dbReference>
<keyword evidence="8" id="KW-0626">Porin</keyword>
<dbReference type="InterPro" id="IPR001702">
    <property type="entry name" value="Porin_Gram-ve"/>
</dbReference>
<dbReference type="Proteomes" id="UP000061512">
    <property type="component" value="Unassembled WGS sequence"/>
</dbReference>
<feature type="chain" id="PRO_5007799708" evidence="11">
    <location>
        <begin position="21"/>
        <end position="354"/>
    </location>
</feature>
<dbReference type="PANTHER" id="PTHR34501:SF9">
    <property type="entry name" value="MAJOR OUTER MEMBRANE PROTEIN P.IA"/>
    <property type="match status" value="1"/>
</dbReference>
<dbReference type="AlphaFoldDB" id="A0A132F443"/>
<protein>
    <submittedName>
        <fullName evidence="13">Porin</fullName>
    </submittedName>
</protein>
<evidence type="ECO:0000256" key="5">
    <source>
        <dbReference type="ARBA" id="ARBA00022692"/>
    </source>
</evidence>
<keyword evidence="3" id="KW-0813">Transport</keyword>
<dbReference type="Pfam" id="PF13609">
    <property type="entry name" value="Porin_4"/>
    <property type="match status" value="1"/>
</dbReference>
<dbReference type="GO" id="GO:0015288">
    <property type="term" value="F:porin activity"/>
    <property type="evidence" value="ECO:0007669"/>
    <property type="project" value="UniProtKB-KW"/>
</dbReference>
<sequence>MNRLILGAAVAAMGTCNVYAQSSITLYGQVTAGLDFVNHVATGNGGSSHVFRFGSDQYHFSWFGLTGSEDLGGGMQAVFKLESLFSTGTGQNFPDQLFTRYAYVGLASNTYGSIWLGRAMSLTDTTGWYLDPFGEQSIGDASLANGRAWGPRSNQITYNSPTWGGFSFRLQNGFGNSSASFQAGRTFSASFDYAAGNLAAHGVYEEIRDANGKFSDLYTASREYMIGGTYQLGAVRFYVGYQLLTSNADTIATAYNPYKATRSQQEWFGASYQVNPALTFGAAWYHANINHGGGNGNLGVLGTTYSLSKRTTLYATFGAMFNGKHSVFSVETQDSPPNPGQNQLGGYFGVIHYF</sequence>
<dbReference type="InterPro" id="IPR002299">
    <property type="entry name" value="Porin_Neis"/>
</dbReference>
<dbReference type="PRINTS" id="PR00182">
    <property type="entry name" value="ECOLNEIPORIN"/>
</dbReference>
<evidence type="ECO:0000256" key="8">
    <source>
        <dbReference type="ARBA" id="ARBA00023114"/>
    </source>
</evidence>
<evidence type="ECO:0000259" key="12">
    <source>
        <dbReference type="Pfam" id="PF13609"/>
    </source>
</evidence>
<keyword evidence="4" id="KW-1134">Transmembrane beta strand</keyword>
<accession>A0A132F443</accession>
<keyword evidence="10" id="KW-0998">Cell outer membrane</keyword>
<dbReference type="GO" id="GO:0046930">
    <property type="term" value="C:pore complex"/>
    <property type="evidence" value="ECO:0007669"/>
    <property type="project" value="UniProtKB-KW"/>
</dbReference>
<comment type="subcellular location">
    <subcellularLocation>
        <location evidence="1">Cell outer membrane</location>
        <topology evidence="1">Multi-pass membrane protein</topology>
    </subcellularLocation>
</comment>
<evidence type="ECO:0000256" key="3">
    <source>
        <dbReference type="ARBA" id="ARBA00022448"/>
    </source>
</evidence>
<evidence type="ECO:0000256" key="6">
    <source>
        <dbReference type="ARBA" id="ARBA00022729"/>
    </source>
</evidence>
<dbReference type="Gene3D" id="2.40.160.10">
    <property type="entry name" value="Porin"/>
    <property type="match status" value="1"/>
</dbReference>
<reference evidence="13 14" key="1">
    <citation type="submission" date="2015-11" db="EMBL/GenBank/DDBJ databases">
        <title>Expanding the genomic diversity of Burkholderia species for the development of highly accurate diagnostics.</title>
        <authorList>
            <person name="Sahl J."/>
            <person name="Keim P."/>
            <person name="Wagner D."/>
        </authorList>
    </citation>
    <scope>NUCLEOTIDE SEQUENCE [LARGE SCALE GENOMIC DNA]</scope>
    <source>
        <strain evidence="13 14">MSMB574WGS</strain>
    </source>
</reference>
<evidence type="ECO:0000256" key="10">
    <source>
        <dbReference type="ARBA" id="ARBA00023237"/>
    </source>
</evidence>
<dbReference type="PRINTS" id="PR00184">
    <property type="entry name" value="NEISSPPORIN"/>
</dbReference>
<comment type="caution">
    <text evidence="13">The sequence shown here is derived from an EMBL/GenBank/DDBJ whole genome shotgun (WGS) entry which is preliminary data.</text>
</comment>
<gene>
    <name evidence="13" type="ORF">WT57_00420</name>
</gene>
<organism evidence="13 14">
    <name type="scientific">Burkholderia pseudomultivorans</name>
    <dbReference type="NCBI Taxonomy" id="1207504"/>
    <lineage>
        <taxon>Bacteria</taxon>
        <taxon>Pseudomonadati</taxon>
        <taxon>Pseudomonadota</taxon>
        <taxon>Betaproteobacteria</taxon>
        <taxon>Burkholderiales</taxon>
        <taxon>Burkholderiaceae</taxon>
        <taxon>Burkholderia</taxon>
        <taxon>Burkholderia cepacia complex</taxon>
    </lineage>
</organism>
<evidence type="ECO:0000256" key="2">
    <source>
        <dbReference type="ARBA" id="ARBA00011233"/>
    </source>
</evidence>
<evidence type="ECO:0000256" key="4">
    <source>
        <dbReference type="ARBA" id="ARBA00022452"/>
    </source>
</evidence>
<keyword evidence="5" id="KW-0812">Transmembrane</keyword>
<evidence type="ECO:0000256" key="11">
    <source>
        <dbReference type="SAM" id="SignalP"/>
    </source>
</evidence>
<proteinExistence type="predicted"/>
<dbReference type="GO" id="GO:0034220">
    <property type="term" value="P:monoatomic ion transmembrane transport"/>
    <property type="evidence" value="ECO:0007669"/>
    <property type="project" value="InterPro"/>
</dbReference>
<evidence type="ECO:0000256" key="1">
    <source>
        <dbReference type="ARBA" id="ARBA00004571"/>
    </source>
</evidence>
<evidence type="ECO:0000256" key="9">
    <source>
        <dbReference type="ARBA" id="ARBA00023136"/>
    </source>
</evidence>
<evidence type="ECO:0000313" key="13">
    <source>
        <dbReference type="EMBL" id="KWF68764.1"/>
    </source>
</evidence>
<keyword evidence="6 11" id="KW-0732">Signal</keyword>
<dbReference type="InterPro" id="IPR023614">
    <property type="entry name" value="Porin_dom_sf"/>
</dbReference>
<dbReference type="CDD" id="cd00342">
    <property type="entry name" value="gram_neg_porins"/>
    <property type="match status" value="1"/>
</dbReference>
<evidence type="ECO:0000313" key="14">
    <source>
        <dbReference type="Proteomes" id="UP000061512"/>
    </source>
</evidence>
<dbReference type="EMBL" id="LPJX01000022">
    <property type="protein sequence ID" value="KWF68764.1"/>
    <property type="molecule type" value="Genomic_DNA"/>
</dbReference>
<comment type="subunit">
    <text evidence="2">Homotrimer.</text>
</comment>